<comment type="subcellular location">
    <subcellularLocation>
        <location evidence="1">Membrane</location>
        <topology evidence="1">Single-pass type I membrane protein</topology>
    </subcellularLocation>
</comment>
<protein>
    <recommendedName>
        <fullName evidence="14">Non-specific serine/threonine protein kinase</fullName>
    </recommendedName>
</protein>
<keyword evidence="10" id="KW-0325">Glycoprotein</keyword>
<evidence type="ECO:0000256" key="8">
    <source>
        <dbReference type="ARBA" id="ARBA00023136"/>
    </source>
</evidence>
<keyword evidence="3" id="KW-0433">Leucine-rich repeat</keyword>
<evidence type="ECO:0008006" key="14">
    <source>
        <dbReference type="Google" id="ProtNLM"/>
    </source>
</evidence>
<evidence type="ECO:0000256" key="9">
    <source>
        <dbReference type="ARBA" id="ARBA00023170"/>
    </source>
</evidence>
<evidence type="ECO:0000256" key="3">
    <source>
        <dbReference type="ARBA" id="ARBA00022614"/>
    </source>
</evidence>
<dbReference type="SUPFAM" id="SSF52058">
    <property type="entry name" value="L domain-like"/>
    <property type="match status" value="1"/>
</dbReference>
<evidence type="ECO:0000256" key="6">
    <source>
        <dbReference type="ARBA" id="ARBA00022737"/>
    </source>
</evidence>
<keyword evidence="7 11" id="KW-1133">Transmembrane helix</keyword>
<accession>A0AAW1WG35</accession>
<dbReference type="FunFam" id="3.80.10.10:FF:000111">
    <property type="entry name" value="LRR receptor-like serine/threonine-protein kinase ERECTA"/>
    <property type="match status" value="1"/>
</dbReference>
<dbReference type="AlphaFoldDB" id="A0AAW1WG35"/>
<keyword evidence="6" id="KW-0677">Repeat</keyword>
<evidence type="ECO:0000256" key="11">
    <source>
        <dbReference type="SAM" id="Phobius"/>
    </source>
</evidence>
<keyword evidence="4 11" id="KW-0812">Transmembrane</keyword>
<proteinExistence type="inferred from homology"/>
<dbReference type="PANTHER" id="PTHR48063">
    <property type="entry name" value="LRR RECEPTOR-LIKE KINASE"/>
    <property type="match status" value="1"/>
</dbReference>
<evidence type="ECO:0000256" key="7">
    <source>
        <dbReference type="ARBA" id="ARBA00022989"/>
    </source>
</evidence>
<comment type="caution">
    <text evidence="12">The sequence shown here is derived from an EMBL/GenBank/DDBJ whole genome shotgun (WGS) entry which is preliminary data.</text>
</comment>
<evidence type="ECO:0000256" key="5">
    <source>
        <dbReference type="ARBA" id="ARBA00022729"/>
    </source>
</evidence>
<dbReference type="EMBL" id="JBEDUW010000006">
    <property type="protein sequence ID" value="KAK9922879.1"/>
    <property type="molecule type" value="Genomic_DNA"/>
</dbReference>
<dbReference type="GO" id="GO:0016020">
    <property type="term" value="C:membrane"/>
    <property type="evidence" value="ECO:0007669"/>
    <property type="project" value="UniProtKB-SubCell"/>
</dbReference>
<dbReference type="FunFam" id="3.80.10.10:FF:000041">
    <property type="entry name" value="LRR receptor-like serine/threonine-protein kinase ERECTA"/>
    <property type="match status" value="1"/>
</dbReference>
<dbReference type="PANTHER" id="PTHR48063:SF90">
    <property type="entry name" value="OS11G0565920 PROTEIN"/>
    <property type="match status" value="1"/>
</dbReference>
<evidence type="ECO:0000256" key="10">
    <source>
        <dbReference type="ARBA" id="ARBA00023180"/>
    </source>
</evidence>
<keyword evidence="9" id="KW-0675">Receptor</keyword>
<dbReference type="Gene3D" id="3.80.10.10">
    <property type="entry name" value="Ribonuclease Inhibitor"/>
    <property type="match status" value="1"/>
</dbReference>
<dbReference type="InterPro" id="IPR001611">
    <property type="entry name" value="Leu-rich_rpt"/>
</dbReference>
<dbReference type="Pfam" id="PF00560">
    <property type="entry name" value="LRR_1"/>
    <property type="match status" value="7"/>
</dbReference>
<dbReference type="Proteomes" id="UP001457282">
    <property type="component" value="Unassembled WGS sequence"/>
</dbReference>
<comment type="similarity">
    <text evidence="2">Belongs to the RLP family.</text>
</comment>
<evidence type="ECO:0000256" key="2">
    <source>
        <dbReference type="ARBA" id="ARBA00009592"/>
    </source>
</evidence>
<evidence type="ECO:0000256" key="1">
    <source>
        <dbReference type="ARBA" id="ARBA00004479"/>
    </source>
</evidence>
<keyword evidence="13" id="KW-1185">Reference proteome</keyword>
<reference evidence="12 13" key="1">
    <citation type="journal article" date="2023" name="G3 (Bethesda)">
        <title>A chromosome-length genome assembly and annotation of blackberry (Rubus argutus, cv. 'Hillquist').</title>
        <authorList>
            <person name="Bruna T."/>
            <person name="Aryal R."/>
            <person name="Dudchenko O."/>
            <person name="Sargent D.J."/>
            <person name="Mead D."/>
            <person name="Buti M."/>
            <person name="Cavallini A."/>
            <person name="Hytonen T."/>
            <person name="Andres J."/>
            <person name="Pham M."/>
            <person name="Weisz D."/>
            <person name="Mascagni F."/>
            <person name="Usai G."/>
            <person name="Natali L."/>
            <person name="Bassil N."/>
            <person name="Fernandez G.E."/>
            <person name="Lomsadze A."/>
            <person name="Armour M."/>
            <person name="Olukolu B."/>
            <person name="Poorten T."/>
            <person name="Britton C."/>
            <person name="Davik J."/>
            <person name="Ashrafi H."/>
            <person name="Aiden E.L."/>
            <person name="Borodovsky M."/>
            <person name="Worthington M."/>
        </authorList>
    </citation>
    <scope>NUCLEOTIDE SEQUENCE [LARGE SCALE GENOMIC DNA]</scope>
    <source>
        <strain evidence="12">PI 553951</strain>
    </source>
</reference>
<sequence length="331" mass="36822">MANNHFSGEIPFSLQNCSGLERLYLGGNKFTGSLPFWIGSQVSTLQVLQLRSNFLSGHIPRQICNLPYLQILDLGHNKFSGTIPKCLINLTSLVHGPSGWQFTGEFDPTIVTSKGRESEYTYYNSQLLTIIDFSSNDLEGDIPEEISSLTALGTLNLSMNQLSGNIPSKIGNLHLLETLDLSQNQLSGQIPQSLSSLTFLSHLNLSYNNLTGRIPSGNQLQTLVDSSIYEGNPSLCGFPLSTKCPEDRAENPHAEDNKDHEDNYAKLGFNYEKLGLYTSTVLGFIMGFWGVCGTLILNKSWRYGYFKFFDNIKDKVALAIALRVARYQREV</sequence>
<organism evidence="12 13">
    <name type="scientific">Rubus argutus</name>
    <name type="common">Southern blackberry</name>
    <dbReference type="NCBI Taxonomy" id="59490"/>
    <lineage>
        <taxon>Eukaryota</taxon>
        <taxon>Viridiplantae</taxon>
        <taxon>Streptophyta</taxon>
        <taxon>Embryophyta</taxon>
        <taxon>Tracheophyta</taxon>
        <taxon>Spermatophyta</taxon>
        <taxon>Magnoliopsida</taxon>
        <taxon>eudicotyledons</taxon>
        <taxon>Gunneridae</taxon>
        <taxon>Pentapetalae</taxon>
        <taxon>rosids</taxon>
        <taxon>fabids</taxon>
        <taxon>Rosales</taxon>
        <taxon>Rosaceae</taxon>
        <taxon>Rosoideae</taxon>
        <taxon>Rosoideae incertae sedis</taxon>
        <taxon>Rubus</taxon>
    </lineage>
</organism>
<evidence type="ECO:0000256" key="4">
    <source>
        <dbReference type="ARBA" id="ARBA00022692"/>
    </source>
</evidence>
<dbReference type="InterPro" id="IPR046956">
    <property type="entry name" value="RLP23-like"/>
</dbReference>
<name>A0AAW1WG35_RUBAR</name>
<feature type="transmembrane region" description="Helical" evidence="11">
    <location>
        <begin position="274"/>
        <end position="297"/>
    </location>
</feature>
<keyword evidence="5" id="KW-0732">Signal</keyword>
<evidence type="ECO:0000313" key="12">
    <source>
        <dbReference type="EMBL" id="KAK9922879.1"/>
    </source>
</evidence>
<dbReference type="InterPro" id="IPR032675">
    <property type="entry name" value="LRR_dom_sf"/>
</dbReference>
<dbReference type="PRINTS" id="PR00019">
    <property type="entry name" value="LEURICHRPT"/>
</dbReference>
<keyword evidence="8 11" id="KW-0472">Membrane</keyword>
<gene>
    <name evidence="12" type="ORF">M0R45_031319</name>
</gene>
<evidence type="ECO:0000313" key="13">
    <source>
        <dbReference type="Proteomes" id="UP001457282"/>
    </source>
</evidence>